<dbReference type="STRING" id="1272.GCA_900014985_00931"/>
<dbReference type="Pfam" id="PF01979">
    <property type="entry name" value="Amidohydro_1"/>
    <property type="match status" value="1"/>
</dbReference>
<evidence type="ECO:0000313" key="14">
    <source>
        <dbReference type="Proteomes" id="UP000315730"/>
    </source>
</evidence>
<evidence type="ECO:0000259" key="12">
    <source>
        <dbReference type="Pfam" id="PF01979"/>
    </source>
</evidence>
<keyword evidence="7" id="KW-0479">Metal-binding</keyword>
<keyword evidence="10" id="KW-0175">Coiled coil</keyword>
<keyword evidence="6" id="KW-0659">Purine metabolism</keyword>
<dbReference type="AlphaFoldDB" id="A0A4Y4D0M3"/>
<dbReference type="EMBL" id="BJNW01000006">
    <property type="protein sequence ID" value="GEC98735.1"/>
    <property type="molecule type" value="Genomic_DNA"/>
</dbReference>
<evidence type="ECO:0000256" key="6">
    <source>
        <dbReference type="ARBA" id="ARBA00022631"/>
    </source>
</evidence>
<protein>
    <recommendedName>
        <fullName evidence="5">allantoinase</fullName>
        <ecNumber evidence="5">3.5.2.5</ecNumber>
    </recommendedName>
</protein>
<name>A0A4Y4D0M3_KOCVA</name>
<keyword evidence="9" id="KW-0862">Zinc</keyword>
<dbReference type="GO" id="GO:0008270">
    <property type="term" value="F:zinc ion binding"/>
    <property type="evidence" value="ECO:0007669"/>
    <property type="project" value="InterPro"/>
</dbReference>
<dbReference type="GO" id="GO:0004038">
    <property type="term" value="F:allantoinase activity"/>
    <property type="evidence" value="ECO:0007669"/>
    <property type="project" value="UniProtKB-EC"/>
</dbReference>
<evidence type="ECO:0000313" key="13">
    <source>
        <dbReference type="EMBL" id="GEC98735.1"/>
    </source>
</evidence>
<dbReference type="NCBIfam" id="TIGR03178">
    <property type="entry name" value="allantoinase"/>
    <property type="match status" value="1"/>
</dbReference>
<dbReference type="GO" id="GO:0050897">
    <property type="term" value="F:cobalt ion binding"/>
    <property type="evidence" value="ECO:0007669"/>
    <property type="project" value="InterPro"/>
</dbReference>
<dbReference type="SUPFAM" id="SSF51556">
    <property type="entry name" value="Metallo-dependent hydrolases"/>
    <property type="match status" value="1"/>
</dbReference>
<evidence type="ECO:0000256" key="8">
    <source>
        <dbReference type="ARBA" id="ARBA00022801"/>
    </source>
</evidence>
<dbReference type="GO" id="GO:0006145">
    <property type="term" value="P:purine nucleobase catabolic process"/>
    <property type="evidence" value="ECO:0007669"/>
    <property type="project" value="TreeGrafter"/>
</dbReference>
<dbReference type="Gene3D" id="3.20.20.140">
    <property type="entry name" value="Metal-dependent hydrolases"/>
    <property type="match status" value="1"/>
</dbReference>
<keyword evidence="14" id="KW-1185">Reference proteome</keyword>
<reference evidence="13 14" key="1">
    <citation type="submission" date="2019-06" db="EMBL/GenBank/DDBJ databases">
        <title>Whole genome shotgun sequence of Kocuria varians NBRC 15358.</title>
        <authorList>
            <person name="Hosoyama A."/>
            <person name="Uohara A."/>
            <person name="Ohji S."/>
            <person name="Ichikawa N."/>
        </authorList>
    </citation>
    <scope>NUCLEOTIDE SEQUENCE [LARGE SCALE GENOMIC DNA]</scope>
    <source>
        <strain evidence="13 14">NBRC 15358</strain>
    </source>
</reference>
<organism evidence="13 14">
    <name type="scientific">Kocuria varians</name>
    <name type="common">Micrococcus varians</name>
    <dbReference type="NCBI Taxonomy" id="1272"/>
    <lineage>
        <taxon>Bacteria</taxon>
        <taxon>Bacillati</taxon>
        <taxon>Actinomycetota</taxon>
        <taxon>Actinomycetes</taxon>
        <taxon>Micrococcales</taxon>
        <taxon>Micrococcaceae</taxon>
        <taxon>Kocuria</taxon>
    </lineage>
</organism>
<dbReference type="PANTHER" id="PTHR43668:SF2">
    <property type="entry name" value="ALLANTOINASE"/>
    <property type="match status" value="1"/>
</dbReference>
<sequence length="582" mass="63735">MNDASQHGPRETTPDQAPSTPAAEKQGANRGATTPEATADPAVNEEHATERVRAKVEQAASNPERDETPRGIAQENSQLAVTEQHRAEVEAARAAQIELANEVNDAARVRELIRRYKEENRLAETDEPSEERLTWRQEGEYDLVVRGRNVSCGDTFAPREVGVRDGKIAAVEPLGTGLRGARVVELAEDETLIPGLVDTHVHVNEPGRTEWEGFATATRAAAAGGVTTIVDMPLNSVPATVNVAALEYKRLFARQNAFVDIGFWGGAVPGNKADLRPLHDDGVFGFKCFLLHSGVDEFPHLEADEMEEALAELKTFNSLLIVHAEDSRTIDRAPQPNGAVYENFLKSRPRGAENIAIAEVIERTRWTGARSHILHLSSSDAIPMIRSAKNDGLDITVETCPHYLTLLSEEIPDGATAFKCCPPVREVSNREKLWEGLIDGTIDYIVSDHSPSTLDLKDLGNGDFGVAWGGVSSLQLGLSLIWTEARRRGVGLERVLQWMSTRPAERVGLRNKGRLALGYDADMAVFAQDESYVVDAQRLNHKNPITPYQGKVLSGKVRKTFVGGREVDYETPTGRLLSRGQA</sequence>
<evidence type="ECO:0000256" key="9">
    <source>
        <dbReference type="ARBA" id="ARBA00022833"/>
    </source>
</evidence>
<evidence type="ECO:0000256" key="3">
    <source>
        <dbReference type="ARBA" id="ARBA00010368"/>
    </source>
</evidence>
<dbReference type="EC" id="3.5.2.5" evidence="5"/>
<evidence type="ECO:0000256" key="1">
    <source>
        <dbReference type="ARBA" id="ARBA00001947"/>
    </source>
</evidence>
<dbReference type="InterPro" id="IPR011059">
    <property type="entry name" value="Metal-dep_hydrolase_composite"/>
</dbReference>
<keyword evidence="8" id="KW-0378">Hydrolase</keyword>
<dbReference type="FunFam" id="3.20.20.140:FF:000032">
    <property type="entry name" value="Allantoinase Dal1"/>
    <property type="match status" value="1"/>
</dbReference>
<feature type="coiled-coil region" evidence="10">
    <location>
        <begin position="99"/>
        <end position="126"/>
    </location>
</feature>
<dbReference type="InterPro" id="IPR017593">
    <property type="entry name" value="Allantoinase"/>
</dbReference>
<dbReference type="SUPFAM" id="SSF51338">
    <property type="entry name" value="Composite domain of metallo-dependent hydrolases"/>
    <property type="match status" value="1"/>
</dbReference>
<dbReference type="GO" id="GO:0005737">
    <property type="term" value="C:cytoplasm"/>
    <property type="evidence" value="ECO:0007669"/>
    <property type="project" value="TreeGrafter"/>
</dbReference>
<dbReference type="GO" id="GO:0000256">
    <property type="term" value="P:allantoin catabolic process"/>
    <property type="evidence" value="ECO:0007669"/>
    <property type="project" value="InterPro"/>
</dbReference>
<feature type="domain" description="Amidohydrolase-related" evidence="12">
    <location>
        <begin position="191"/>
        <end position="567"/>
    </location>
</feature>
<dbReference type="InterPro" id="IPR050138">
    <property type="entry name" value="DHOase/Allantoinase_Hydrolase"/>
</dbReference>
<comment type="subunit">
    <text evidence="4">Homotetramer.</text>
</comment>
<comment type="similarity">
    <text evidence="3">Belongs to the metallo-dependent hydrolases superfamily. Allantoinase family.</text>
</comment>
<accession>A0A4Y4D0M3</accession>
<dbReference type="Proteomes" id="UP000315730">
    <property type="component" value="Unassembled WGS sequence"/>
</dbReference>
<dbReference type="InterPro" id="IPR006680">
    <property type="entry name" value="Amidohydro-rel"/>
</dbReference>
<evidence type="ECO:0000256" key="10">
    <source>
        <dbReference type="SAM" id="Coils"/>
    </source>
</evidence>
<feature type="compositionally biased region" description="Basic and acidic residues" evidence="11">
    <location>
        <begin position="44"/>
        <end position="56"/>
    </location>
</feature>
<evidence type="ECO:0000256" key="5">
    <source>
        <dbReference type="ARBA" id="ARBA00012863"/>
    </source>
</evidence>
<evidence type="ECO:0000256" key="4">
    <source>
        <dbReference type="ARBA" id="ARBA00011881"/>
    </source>
</evidence>
<dbReference type="PANTHER" id="PTHR43668">
    <property type="entry name" value="ALLANTOINASE"/>
    <property type="match status" value="1"/>
</dbReference>
<feature type="region of interest" description="Disordered" evidence="11">
    <location>
        <begin position="1"/>
        <end position="85"/>
    </location>
</feature>
<evidence type="ECO:0000256" key="2">
    <source>
        <dbReference type="ARBA" id="ARBA00004968"/>
    </source>
</evidence>
<dbReference type="InterPro" id="IPR032466">
    <property type="entry name" value="Metal_Hydrolase"/>
</dbReference>
<comment type="cofactor">
    <cofactor evidence="1">
        <name>Zn(2+)</name>
        <dbReference type="ChEBI" id="CHEBI:29105"/>
    </cofactor>
</comment>
<evidence type="ECO:0000256" key="7">
    <source>
        <dbReference type="ARBA" id="ARBA00022723"/>
    </source>
</evidence>
<comment type="caution">
    <text evidence="13">The sequence shown here is derived from an EMBL/GenBank/DDBJ whole genome shotgun (WGS) entry which is preliminary data.</text>
</comment>
<proteinExistence type="inferred from homology"/>
<gene>
    <name evidence="13" type="ORF">KVA01_08900</name>
</gene>
<comment type="pathway">
    <text evidence="2">Nitrogen metabolism; (S)-allantoin degradation; allantoate from (S)-allantoin: step 1/1.</text>
</comment>
<evidence type="ECO:0000256" key="11">
    <source>
        <dbReference type="SAM" id="MobiDB-lite"/>
    </source>
</evidence>